<evidence type="ECO:0000313" key="4">
    <source>
        <dbReference type="Proteomes" id="UP000663851"/>
    </source>
</evidence>
<dbReference type="PANTHER" id="PTHR36688:SF1">
    <property type="entry name" value="ENDONUCLEASE_EXONUCLEASE_PHOSPHATASE DOMAIN-CONTAINING PROTEIN"/>
    <property type="match status" value="1"/>
</dbReference>
<proteinExistence type="predicted"/>
<dbReference type="EMBL" id="CAJOBO010000056">
    <property type="protein sequence ID" value="CAF4113823.1"/>
    <property type="molecule type" value="Genomic_DNA"/>
</dbReference>
<comment type="caution">
    <text evidence="3">The sequence shown here is derived from an EMBL/GenBank/DDBJ whole genome shotgun (WGS) entry which is preliminary data.</text>
</comment>
<dbReference type="Pfam" id="PF00078">
    <property type="entry name" value="RVT_1"/>
    <property type="match status" value="1"/>
</dbReference>
<evidence type="ECO:0000313" key="3">
    <source>
        <dbReference type="EMBL" id="CAF4113823.1"/>
    </source>
</evidence>
<sequence>MSDPYEVQIDIEYLELMNKLALFNENVETTNMVEIKKHISRLKPKKSCGFDAVSNYMIKRIPPGYINCLANCFNTWLKEYRYSDVWKLAKIITLNKLKAGVPRCKQTRPISLLATHSKLFEKIMLDRIRLWAETNSLVPIEQSGFRPGCLLPTRVLSIYQEVKNNMTANIPTLAIYVDYQKAYDKVWHKGLIVKLNRLSIPLGLLKSIVSWLNDPCAYVIFGGNKSDIFYTYVGLPQCSSLSPYLFIVYHCDLVACVGAHSSHIFAEDLNILISPPMCREPRSNISVTETACSVVFRRFHGSNIPVKGSGDRIYPTPAGIDRNLSKLVVGYSFRIPASSSGQFPVGSGRKQRVSCRFSPEIHGILLQKSLSWEIKSMIKFLEEEGTKICNQIANYSKKWKQSVNVSKTVPS</sequence>
<accession>A0A819VSH6</accession>
<organism evidence="3 4">
    <name type="scientific">Rotaria socialis</name>
    <dbReference type="NCBI Taxonomy" id="392032"/>
    <lineage>
        <taxon>Eukaryota</taxon>
        <taxon>Metazoa</taxon>
        <taxon>Spiralia</taxon>
        <taxon>Gnathifera</taxon>
        <taxon>Rotifera</taxon>
        <taxon>Eurotatoria</taxon>
        <taxon>Bdelloidea</taxon>
        <taxon>Philodinida</taxon>
        <taxon>Philodinidae</taxon>
        <taxon>Rotaria</taxon>
    </lineage>
</organism>
<dbReference type="PROSITE" id="PS50878">
    <property type="entry name" value="RT_POL"/>
    <property type="match status" value="1"/>
</dbReference>
<dbReference type="Proteomes" id="UP000663851">
    <property type="component" value="Unassembled WGS sequence"/>
</dbReference>
<dbReference type="PANTHER" id="PTHR36688">
    <property type="entry name" value="ENDO/EXONUCLEASE/PHOSPHATASE DOMAIN-CONTAINING PROTEIN"/>
    <property type="match status" value="1"/>
</dbReference>
<evidence type="ECO:0000313" key="2">
    <source>
        <dbReference type="EMBL" id="CAF3644974.1"/>
    </source>
</evidence>
<dbReference type="Proteomes" id="UP000663833">
    <property type="component" value="Unassembled WGS sequence"/>
</dbReference>
<dbReference type="InterPro" id="IPR052560">
    <property type="entry name" value="RdDP_mobile_element"/>
</dbReference>
<name>A0A819VSH6_9BILA</name>
<dbReference type="EMBL" id="CAJNYD010004865">
    <property type="protein sequence ID" value="CAF3644974.1"/>
    <property type="molecule type" value="Genomic_DNA"/>
</dbReference>
<dbReference type="InterPro" id="IPR043502">
    <property type="entry name" value="DNA/RNA_pol_sf"/>
</dbReference>
<protein>
    <recommendedName>
        <fullName evidence="1">Reverse transcriptase domain-containing protein</fullName>
    </recommendedName>
</protein>
<feature type="domain" description="Reverse transcriptase" evidence="1">
    <location>
        <begin position="75"/>
        <end position="333"/>
    </location>
</feature>
<dbReference type="SUPFAM" id="SSF56672">
    <property type="entry name" value="DNA/RNA polymerases"/>
    <property type="match status" value="1"/>
</dbReference>
<dbReference type="InterPro" id="IPR000477">
    <property type="entry name" value="RT_dom"/>
</dbReference>
<evidence type="ECO:0000259" key="1">
    <source>
        <dbReference type="PROSITE" id="PS50878"/>
    </source>
</evidence>
<reference evidence="3" key="1">
    <citation type="submission" date="2021-02" db="EMBL/GenBank/DDBJ databases">
        <authorList>
            <person name="Nowell W R."/>
        </authorList>
    </citation>
    <scope>NUCLEOTIDE SEQUENCE</scope>
</reference>
<dbReference type="AlphaFoldDB" id="A0A819VSH6"/>
<gene>
    <name evidence="3" type="ORF">HFQ381_LOCUS1848</name>
    <name evidence="2" type="ORF">LUA448_LOCUS32660</name>
</gene>